<dbReference type="Proteomes" id="UP000230750">
    <property type="component" value="Unassembled WGS sequence"/>
</dbReference>
<accession>A0A2G8KPQ3</accession>
<dbReference type="CDD" id="cd02961">
    <property type="entry name" value="PDI_a_family"/>
    <property type="match status" value="1"/>
</dbReference>
<dbReference type="PANTHER" id="PTHR19991">
    <property type="entry name" value="L 2 01289"/>
    <property type="match status" value="1"/>
</dbReference>
<evidence type="ECO:0000256" key="1">
    <source>
        <dbReference type="SAM" id="SignalP"/>
    </source>
</evidence>
<reference evidence="2 3" key="1">
    <citation type="journal article" date="2017" name="PLoS Biol.">
        <title>The sea cucumber genome provides insights into morphological evolution and visceral regeneration.</title>
        <authorList>
            <person name="Zhang X."/>
            <person name="Sun L."/>
            <person name="Yuan J."/>
            <person name="Sun Y."/>
            <person name="Gao Y."/>
            <person name="Zhang L."/>
            <person name="Li S."/>
            <person name="Dai H."/>
            <person name="Hamel J.F."/>
            <person name="Liu C."/>
            <person name="Yu Y."/>
            <person name="Liu S."/>
            <person name="Lin W."/>
            <person name="Guo K."/>
            <person name="Jin S."/>
            <person name="Xu P."/>
            <person name="Storey K.B."/>
            <person name="Huan P."/>
            <person name="Zhang T."/>
            <person name="Zhou Y."/>
            <person name="Zhang J."/>
            <person name="Lin C."/>
            <person name="Li X."/>
            <person name="Xing L."/>
            <person name="Huo D."/>
            <person name="Sun M."/>
            <person name="Wang L."/>
            <person name="Mercier A."/>
            <person name="Li F."/>
            <person name="Yang H."/>
            <person name="Xiang J."/>
        </authorList>
    </citation>
    <scope>NUCLEOTIDE SEQUENCE [LARGE SCALE GENOMIC DNA]</scope>
    <source>
        <strain evidence="2">Shaxun</strain>
        <tissue evidence="2">Muscle</tissue>
    </source>
</reference>
<name>A0A2G8KPQ3_STIJA</name>
<keyword evidence="1" id="KW-0732">Signal</keyword>
<dbReference type="STRING" id="307972.A0A2G8KPQ3"/>
<protein>
    <submittedName>
        <fullName evidence="2">Putative thioredoxin domain-containing protein</fullName>
    </submittedName>
</protein>
<keyword evidence="3" id="KW-1185">Reference proteome</keyword>
<sequence>MAFSKLTLTCVFFYFFHFVQCDQSKPADNHHREHITNENFVIHRDSGDRFLVNFYGEGCARCEEYMADFNRVEETLRDAEIKMFDCNSKMVMQGLSVKRVPSLLYFRYGIPTFFDGVPVAEDIIEWVVDSHEVLTTELHDDTFEHHTQASSGATTGDWMVVFCIKAHADCTILLASLEHVALKLLNKVNAAWIDINHNPELKERFHLKKSTEILYFRHGNKYDYHLPDTEFSNLLAFASGAYQHSRADPVEPPKTPFDKVTEQIAEEIKPIENNQELPRDEPV</sequence>
<dbReference type="AlphaFoldDB" id="A0A2G8KPQ3"/>
<feature type="chain" id="PRO_5013620950" evidence="1">
    <location>
        <begin position="22"/>
        <end position="283"/>
    </location>
</feature>
<feature type="non-terminal residue" evidence="2">
    <location>
        <position position="283"/>
    </location>
</feature>
<dbReference type="PANTHER" id="PTHR19991:SF2">
    <property type="entry name" value="GH08893P"/>
    <property type="match status" value="1"/>
</dbReference>
<proteinExistence type="predicted"/>
<dbReference type="EMBL" id="MRZV01000438">
    <property type="protein sequence ID" value="PIK49994.1"/>
    <property type="molecule type" value="Genomic_DNA"/>
</dbReference>
<comment type="caution">
    <text evidence="2">The sequence shown here is derived from an EMBL/GenBank/DDBJ whole genome shotgun (WGS) entry which is preliminary data.</text>
</comment>
<dbReference type="SUPFAM" id="SSF52833">
    <property type="entry name" value="Thioredoxin-like"/>
    <property type="match status" value="2"/>
</dbReference>
<evidence type="ECO:0000313" key="3">
    <source>
        <dbReference type="Proteomes" id="UP000230750"/>
    </source>
</evidence>
<gene>
    <name evidence="2" type="ORF">BSL78_13125</name>
</gene>
<evidence type="ECO:0000313" key="2">
    <source>
        <dbReference type="EMBL" id="PIK49994.1"/>
    </source>
</evidence>
<organism evidence="2 3">
    <name type="scientific">Stichopus japonicus</name>
    <name type="common">Sea cucumber</name>
    <dbReference type="NCBI Taxonomy" id="307972"/>
    <lineage>
        <taxon>Eukaryota</taxon>
        <taxon>Metazoa</taxon>
        <taxon>Echinodermata</taxon>
        <taxon>Eleutherozoa</taxon>
        <taxon>Echinozoa</taxon>
        <taxon>Holothuroidea</taxon>
        <taxon>Aspidochirotacea</taxon>
        <taxon>Aspidochirotida</taxon>
        <taxon>Stichopodidae</taxon>
        <taxon>Apostichopus</taxon>
    </lineage>
</organism>
<dbReference type="InterPro" id="IPR036249">
    <property type="entry name" value="Thioredoxin-like_sf"/>
</dbReference>
<dbReference type="Gene3D" id="3.40.30.10">
    <property type="entry name" value="Glutaredoxin"/>
    <property type="match status" value="2"/>
</dbReference>
<feature type="signal peptide" evidence="1">
    <location>
        <begin position="1"/>
        <end position="21"/>
    </location>
</feature>
<dbReference type="OrthoDB" id="72053at2759"/>